<organism evidence="2 3">
    <name type="scientific">Linum trigynum</name>
    <dbReference type="NCBI Taxonomy" id="586398"/>
    <lineage>
        <taxon>Eukaryota</taxon>
        <taxon>Viridiplantae</taxon>
        <taxon>Streptophyta</taxon>
        <taxon>Embryophyta</taxon>
        <taxon>Tracheophyta</taxon>
        <taxon>Spermatophyta</taxon>
        <taxon>Magnoliopsida</taxon>
        <taxon>eudicotyledons</taxon>
        <taxon>Gunneridae</taxon>
        <taxon>Pentapetalae</taxon>
        <taxon>rosids</taxon>
        <taxon>fabids</taxon>
        <taxon>Malpighiales</taxon>
        <taxon>Linaceae</taxon>
        <taxon>Linum</taxon>
    </lineage>
</organism>
<protein>
    <submittedName>
        <fullName evidence="2">Uncharacterized protein</fullName>
    </submittedName>
</protein>
<proteinExistence type="predicted"/>
<accession>A0AAV2CF64</accession>
<sequence>MALAALGAHQSPRQRHSPPPTLNVDGAHRPRCLQVSSPMTLTALGARHHGAHRRWHSLPSVLIADGAHRSTRRWCSPPCRPSSTALAALIAHRRRLSPVSPPMALIADNSHFSSPTALTGLAAYDAHRSHHLDAHH</sequence>
<feature type="region of interest" description="Disordered" evidence="1">
    <location>
        <begin position="1"/>
        <end position="28"/>
    </location>
</feature>
<evidence type="ECO:0000256" key="1">
    <source>
        <dbReference type="SAM" id="MobiDB-lite"/>
    </source>
</evidence>
<gene>
    <name evidence="2" type="ORF">LTRI10_LOCUS2320</name>
</gene>
<reference evidence="2 3" key="1">
    <citation type="submission" date="2024-04" db="EMBL/GenBank/DDBJ databases">
        <authorList>
            <person name="Fracassetti M."/>
        </authorList>
    </citation>
    <scope>NUCLEOTIDE SEQUENCE [LARGE SCALE GENOMIC DNA]</scope>
</reference>
<dbReference type="AlphaFoldDB" id="A0AAV2CF64"/>
<name>A0AAV2CF64_9ROSI</name>
<evidence type="ECO:0000313" key="3">
    <source>
        <dbReference type="Proteomes" id="UP001497516"/>
    </source>
</evidence>
<dbReference type="EMBL" id="OZ034813">
    <property type="protein sequence ID" value="CAL1354516.1"/>
    <property type="molecule type" value="Genomic_DNA"/>
</dbReference>
<keyword evidence="3" id="KW-1185">Reference proteome</keyword>
<evidence type="ECO:0000313" key="2">
    <source>
        <dbReference type="EMBL" id="CAL1354516.1"/>
    </source>
</evidence>
<dbReference type="Proteomes" id="UP001497516">
    <property type="component" value="Chromosome 1"/>
</dbReference>